<organism evidence="2 3">
    <name type="scientific">Blastococcus jejuensis</name>
    <dbReference type="NCBI Taxonomy" id="351224"/>
    <lineage>
        <taxon>Bacteria</taxon>
        <taxon>Bacillati</taxon>
        <taxon>Actinomycetota</taxon>
        <taxon>Actinomycetes</taxon>
        <taxon>Geodermatophilales</taxon>
        <taxon>Geodermatophilaceae</taxon>
        <taxon>Blastococcus</taxon>
    </lineage>
</organism>
<evidence type="ECO:0000256" key="1">
    <source>
        <dbReference type="SAM" id="MobiDB-lite"/>
    </source>
</evidence>
<dbReference type="Proteomes" id="UP001499924">
    <property type="component" value="Unassembled WGS sequence"/>
</dbReference>
<feature type="compositionally biased region" description="Basic and acidic residues" evidence="1">
    <location>
        <begin position="63"/>
        <end position="75"/>
    </location>
</feature>
<feature type="compositionally biased region" description="Low complexity" evidence="1">
    <location>
        <begin position="122"/>
        <end position="131"/>
    </location>
</feature>
<evidence type="ECO:0008006" key="4">
    <source>
        <dbReference type="Google" id="ProtNLM"/>
    </source>
</evidence>
<evidence type="ECO:0000313" key="2">
    <source>
        <dbReference type="EMBL" id="GAA3153377.1"/>
    </source>
</evidence>
<reference evidence="3" key="1">
    <citation type="journal article" date="2019" name="Int. J. Syst. Evol. Microbiol.">
        <title>The Global Catalogue of Microorganisms (GCM) 10K type strain sequencing project: providing services to taxonomists for standard genome sequencing and annotation.</title>
        <authorList>
            <consortium name="The Broad Institute Genomics Platform"/>
            <consortium name="The Broad Institute Genome Sequencing Center for Infectious Disease"/>
            <person name="Wu L."/>
            <person name="Ma J."/>
        </authorList>
    </citation>
    <scope>NUCLEOTIDE SEQUENCE [LARGE SCALE GENOMIC DNA]</scope>
    <source>
        <strain evidence="3">JCM 15614</strain>
    </source>
</reference>
<gene>
    <name evidence="2" type="ORF">GCM10010531_00310</name>
</gene>
<evidence type="ECO:0000313" key="3">
    <source>
        <dbReference type="Proteomes" id="UP001499924"/>
    </source>
</evidence>
<name>A0ABP6NME2_9ACTN</name>
<accession>A0ABP6NME2</accession>
<keyword evidence="3" id="KW-1185">Reference proteome</keyword>
<comment type="caution">
    <text evidence="2">The sequence shown here is derived from an EMBL/GenBank/DDBJ whole genome shotgun (WGS) entry which is preliminary data.</text>
</comment>
<sequence>MGESATSTFVGRPQPVEIHHRGIWYSGELLGWRHEADGRVSARVRCVVDGLRHSTWKDLAELRLPDPKHPPRKEALAAALGRPAPTAPDELDDRTRPHLLRAEPGARPAKPVHAVTPPAPRATPVSPSRVGPPRRRTEPALALA</sequence>
<feature type="region of interest" description="Disordered" evidence="1">
    <location>
        <begin position="63"/>
        <end position="144"/>
    </location>
</feature>
<dbReference type="EMBL" id="BAAAVV010000001">
    <property type="protein sequence ID" value="GAA3153377.1"/>
    <property type="molecule type" value="Genomic_DNA"/>
</dbReference>
<proteinExistence type="predicted"/>
<protein>
    <recommendedName>
        <fullName evidence="4">Agenet domain-containing protein</fullName>
    </recommendedName>
</protein>